<organism evidence="2 3">
    <name type="scientific">Botryobasidium botryosum (strain FD-172 SS1)</name>
    <dbReference type="NCBI Taxonomy" id="930990"/>
    <lineage>
        <taxon>Eukaryota</taxon>
        <taxon>Fungi</taxon>
        <taxon>Dikarya</taxon>
        <taxon>Basidiomycota</taxon>
        <taxon>Agaricomycotina</taxon>
        <taxon>Agaricomycetes</taxon>
        <taxon>Cantharellales</taxon>
        <taxon>Botryobasidiaceae</taxon>
        <taxon>Botryobasidium</taxon>
    </lineage>
</organism>
<dbReference type="Proteomes" id="UP000027195">
    <property type="component" value="Unassembled WGS sequence"/>
</dbReference>
<sequence length="939" mass="105243">MSYICSNCCDEFNTAFGLSSHYSQKADCNSIARAARKARAEEALQRPNPQCSPPSIPSDLPLPHSRSPSPSTSRPSKQLKTDPSNPTIYFPSEYSAGMAFGRRLSHFERRCRMQEQAGKMPWVPFADLDEAQLACWVIRSEMAHSDLDALLRLPITQSRTRPSFRNKGQFFKLVDELPHGPEFTRQTVTVVGDLRDSDGKFLEEELEIWGRNPVDCIQEILQNPSHKGHDRYAPRKVYTDNSTRTVREYGEMDTSDWWWETQFKISKEGTVVPVILASDETKLTQFSGDKTALPIYITVGTIVKSVRRKPSSHATMLLGYLPTSKLKMYSESLRTSKGHNLFHFCMKRLLEPLVDAGKNGVMMQCPDGNDQWAFPILAAYIADHPEQCKANRCPKCKAAADALGDYPVDMPPIRTQQEALTILRGHCEGRAEALRPFEDEGWKDVYPPFWADLPHTNIFTCITPDLLHQVHKGVFQDHLLEWCSAIIGKDELDLCFHVMSSHPSLRHFAGGISGVSQWTAAVAKQAEKQFLGAIAGAISGPLLLATRALMDVILLAQYPTHTDKTLADLGDALAKFHQHKDAYVKAGGHMLPHFDIPKLHALLHYIMSIQQLGGLDGFSSESPERLHIDFAKKAYSASNKRDYTVQMTRWLARQEAIVMLESYLAWASPERAEEESEADDPEDSLSIMSDPDSMDIDAEDDDLALPSSHSLAKVPPFPKVPVPVLSQHFGAKAFCACLERFLAENVPPALIRRAPRISDCFAVYKQAQVQVQPVKNIGEPFWEKFRAMPSSSSGLHKATTKIPHFDTVLVKTDPREKGMDLHGMGFIIDVGQIRVIFSLPSSIVHGFKAPLAYVEWFTTFKPSAVKGGLNMYQLSHAKDKDNKVRLAAVVRLDSIVRTCHLTPKWGKKVDPSWTNANVLEKCTHFYVNDSLDTHAHIIF</sequence>
<dbReference type="OrthoDB" id="2418900at2759"/>
<name>A0A067M1H7_BOTB1</name>
<keyword evidence="3" id="KW-1185">Reference proteome</keyword>
<evidence type="ECO:0008006" key="4">
    <source>
        <dbReference type="Google" id="ProtNLM"/>
    </source>
</evidence>
<reference evidence="3" key="1">
    <citation type="journal article" date="2014" name="Proc. Natl. Acad. Sci. U.S.A.">
        <title>Extensive sampling of basidiomycete genomes demonstrates inadequacy of the white-rot/brown-rot paradigm for wood decay fungi.</title>
        <authorList>
            <person name="Riley R."/>
            <person name="Salamov A.A."/>
            <person name="Brown D.W."/>
            <person name="Nagy L.G."/>
            <person name="Floudas D."/>
            <person name="Held B.W."/>
            <person name="Levasseur A."/>
            <person name="Lombard V."/>
            <person name="Morin E."/>
            <person name="Otillar R."/>
            <person name="Lindquist E.A."/>
            <person name="Sun H."/>
            <person name="LaButti K.M."/>
            <person name="Schmutz J."/>
            <person name="Jabbour D."/>
            <person name="Luo H."/>
            <person name="Baker S.E."/>
            <person name="Pisabarro A.G."/>
            <person name="Walton J.D."/>
            <person name="Blanchette R.A."/>
            <person name="Henrissat B."/>
            <person name="Martin F."/>
            <person name="Cullen D."/>
            <person name="Hibbett D.S."/>
            <person name="Grigoriev I.V."/>
        </authorList>
    </citation>
    <scope>NUCLEOTIDE SEQUENCE [LARGE SCALE GENOMIC DNA]</scope>
    <source>
        <strain evidence="3">FD-172 SS1</strain>
    </source>
</reference>
<dbReference type="EMBL" id="KL198089">
    <property type="protein sequence ID" value="KDQ08560.1"/>
    <property type="molecule type" value="Genomic_DNA"/>
</dbReference>
<proteinExistence type="predicted"/>
<dbReference type="InterPro" id="IPR041078">
    <property type="entry name" value="Plavaka"/>
</dbReference>
<dbReference type="Pfam" id="PF18759">
    <property type="entry name" value="Plavaka"/>
    <property type="match status" value="1"/>
</dbReference>
<feature type="compositionally biased region" description="Acidic residues" evidence="1">
    <location>
        <begin position="672"/>
        <end position="683"/>
    </location>
</feature>
<protein>
    <recommendedName>
        <fullName evidence="4">C2H2-type domain-containing protein</fullName>
    </recommendedName>
</protein>
<dbReference type="AlphaFoldDB" id="A0A067M1H7"/>
<dbReference type="InParanoid" id="A0A067M1H7"/>
<gene>
    <name evidence="2" type="ORF">BOTBODRAFT_118516</name>
</gene>
<evidence type="ECO:0000256" key="1">
    <source>
        <dbReference type="SAM" id="MobiDB-lite"/>
    </source>
</evidence>
<evidence type="ECO:0000313" key="3">
    <source>
        <dbReference type="Proteomes" id="UP000027195"/>
    </source>
</evidence>
<feature type="region of interest" description="Disordered" evidence="1">
    <location>
        <begin position="670"/>
        <end position="701"/>
    </location>
</feature>
<feature type="region of interest" description="Disordered" evidence="1">
    <location>
        <begin position="39"/>
        <end position="89"/>
    </location>
</feature>
<feature type="compositionally biased region" description="Acidic residues" evidence="1">
    <location>
        <begin position="692"/>
        <end position="701"/>
    </location>
</feature>
<feature type="compositionally biased region" description="Low complexity" evidence="1">
    <location>
        <begin position="57"/>
        <end position="76"/>
    </location>
</feature>
<accession>A0A067M1H7</accession>
<evidence type="ECO:0000313" key="2">
    <source>
        <dbReference type="EMBL" id="KDQ08560.1"/>
    </source>
</evidence>
<dbReference type="HOGENOM" id="CLU_006344_4_2_1"/>